<dbReference type="Proteomes" id="UP000187209">
    <property type="component" value="Unassembled WGS sequence"/>
</dbReference>
<dbReference type="GO" id="GO:0000290">
    <property type="term" value="P:deadenylation-dependent decapping of nuclear-transcribed mRNA"/>
    <property type="evidence" value="ECO:0007669"/>
    <property type="project" value="TreeGrafter"/>
</dbReference>
<accession>A0A1R2CFS3</accession>
<keyword evidence="1" id="KW-0378">Hydrolase</keyword>
<dbReference type="PANTHER" id="PTHR23114">
    <property type="entry name" value="M7GPPPN-MRNA HYDROLASE"/>
    <property type="match status" value="1"/>
</dbReference>
<dbReference type="GO" id="GO:0000932">
    <property type="term" value="C:P-body"/>
    <property type="evidence" value="ECO:0007669"/>
    <property type="project" value="TreeGrafter"/>
</dbReference>
<proteinExistence type="predicted"/>
<dbReference type="Pfam" id="PF00293">
    <property type="entry name" value="NUDIX"/>
    <property type="match status" value="1"/>
</dbReference>
<dbReference type="InterPro" id="IPR000086">
    <property type="entry name" value="NUDIX_hydrolase_dom"/>
</dbReference>
<evidence type="ECO:0000256" key="1">
    <source>
        <dbReference type="ARBA" id="ARBA00022801"/>
    </source>
</evidence>
<dbReference type="GO" id="GO:0003723">
    <property type="term" value="F:RNA binding"/>
    <property type="evidence" value="ECO:0007669"/>
    <property type="project" value="InterPro"/>
</dbReference>
<comment type="caution">
    <text evidence="3">The sequence shown here is derived from an EMBL/GenBank/DDBJ whole genome shotgun (WGS) entry which is preliminary data.</text>
</comment>
<dbReference type="OrthoDB" id="290175at2759"/>
<dbReference type="Gene3D" id="1.10.10.1050">
    <property type="entry name" value="Dcp2, box A domain"/>
    <property type="match status" value="1"/>
</dbReference>
<dbReference type="InterPro" id="IPR015797">
    <property type="entry name" value="NUDIX_hydrolase-like_dom_sf"/>
</dbReference>
<dbReference type="InterPro" id="IPR020084">
    <property type="entry name" value="NUDIX_hydrolase_CS"/>
</dbReference>
<dbReference type="EMBL" id="MPUH01000165">
    <property type="protein sequence ID" value="OMJ87877.1"/>
    <property type="molecule type" value="Genomic_DNA"/>
</dbReference>
<dbReference type="PROSITE" id="PS00893">
    <property type="entry name" value="NUDIX_BOX"/>
    <property type="match status" value="1"/>
</dbReference>
<keyword evidence="4" id="KW-1185">Reference proteome</keyword>
<evidence type="ECO:0000259" key="2">
    <source>
        <dbReference type="PROSITE" id="PS51462"/>
    </source>
</evidence>
<dbReference type="GO" id="GO:0016787">
    <property type="term" value="F:hydrolase activity"/>
    <property type="evidence" value="ECO:0007669"/>
    <property type="project" value="UniProtKB-KW"/>
</dbReference>
<feature type="domain" description="Nudix hydrolase" evidence="2">
    <location>
        <begin position="39"/>
        <end position="101"/>
    </location>
</feature>
<reference evidence="3 4" key="1">
    <citation type="submission" date="2016-11" db="EMBL/GenBank/DDBJ databases">
        <title>The macronuclear genome of Stentor coeruleus: a giant cell with tiny introns.</title>
        <authorList>
            <person name="Slabodnick M."/>
            <person name="Ruby J.G."/>
            <person name="Reiff S.B."/>
            <person name="Swart E.C."/>
            <person name="Gosai S."/>
            <person name="Prabakaran S."/>
            <person name="Witkowska E."/>
            <person name="Larue G.E."/>
            <person name="Fisher S."/>
            <person name="Freeman R.M."/>
            <person name="Gunawardena J."/>
            <person name="Chu W."/>
            <person name="Stover N.A."/>
            <person name="Gregory B.D."/>
            <person name="Nowacki M."/>
            <person name="Derisi J."/>
            <person name="Roy S.W."/>
            <person name="Marshall W.F."/>
            <person name="Sood P."/>
        </authorList>
    </citation>
    <scope>NUCLEOTIDE SEQUENCE [LARGE SCALE GENOMIC DNA]</scope>
    <source>
        <strain evidence="3">WM001</strain>
    </source>
</reference>
<gene>
    <name evidence="3" type="ORF">SteCoe_10279</name>
</gene>
<evidence type="ECO:0000313" key="4">
    <source>
        <dbReference type="Proteomes" id="UP000187209"/>
    </source>
</evidence>
<evidence type="ECO:0000313" key="3">
    <source>
        <dbReference type="EMBL" id="OMJ87877.1"/>
    </source>
</evidence>
<organism evidence="3 4">
    <name type="scientific">Stentor coeruleus</name>
    <dbReference type="NCBI Taxonomy" id="5963"/>
    <lineage>
        <taxon>Eukaryota</taxon>
        <taxon>Sar</taxon>
        <taxon>Alveolata</taxon>
        <taxon>Ciliophora</taxon>
        <taxon>Postciliodesmatophora</taxon>
        <taxon>Heterotrichea</taxon>
        <taxon>Heterotrichida</taxon>
        <taxon>Stentoridae</taxon>
        <taxon>Stentor</taxon>
    </lineage>
</organism>
<dbReference type="AlphaFoldDB" id="A0A1R2CFS3"/>
<name>A0A1R2CFS3_9CILI</name>
<dbReference type="PROSITE" id="PS51462">
    <property type="entry name" value="NUDIX"/>
    <property type="match status" value="1"/>
</dbReference>
<dbReference type="PANTHER" id="PTHR23114:SF17">
    <property type="entry name" value="M7GPPPN-MRNA HYDROLASE"/>
    <property type="match status" value="1"/>
</dbReference>
<dbReference type="InterPro" id="IPR036189">
    <property type="entry name" value="DCP2_BoxA_sf"/>
</dbReference>
<dbReference type="GO" id="GO:0030145">
    <property type="term" value="F:manganese ion binding"/>
    <property type="evidence" value="ECO:0007669"/>
    <property type="project" value="InterPro"/>
</dbReference>
<dbReference type="Gene3D" id="3.90.79.10">
    <property type="entry name" value="Nucleoside Triphosphate Pyrophosphohydrolase"/>
    <property type="match status" value="1"/>
</dbReference>
<protein>
    <recommendedName>
        <fullName evidence="2">Nudix hydrolase domain-containing protein</fullName>
    </recommendedName>
</protein>
<dbReference type="SUPFAM" id="SSF55811">
    <property type="entry name" value="Nudix"/>
    <property type="match status" value="1"/>
</dbReference>
<sequence length="101" mass="11706">MSVPSMKFPVFVREIQNFYNVLPDWNTKDLIELYESYKSHIPVRGAIILNKNMDKVLLVTNFNGRAYSFPKGKINEEENDEACAIREVFEEVGFDISPMIT</sequence>